<dbReference type="PANTHER" id="PTHR43194:SF2">
    <property type="entry name" value="PEROXISOMAL MEMBRANE PROTEIN LPX1"/>
    <property type="match status" value="1"/>
</dbReference>
<dbReference type="EMBL" id="FOXA01000008">
    <property type="protein sequence ID" value="SFP55267.1"/>
    <property type="molecule type" value="Genomic_DNA"/>
</dbReference>
<dbReference type="InterPro" id="IPR050228">
    <property type="entry name" value="Carboxylesterase_BioH"/>
</dbReference>
<gene>
    <name evidence="2" type="ORF">SAMN04488047_10867</name>
</gene>
<feature type="domain" description="AB hydrolase-1" evidence="1">
    <location>
        <begin position="65"/>
        <end position="310"/>
    </location>
</feature>
<proteinExistence type="predicted"/>
<dbReference type="SUPFAM" id="SSF53474">
    <property type="entry name" value="alpha/beta-Hydrolases"/>
    <property type="match status" value="1"/>
</dbReference>
<dbReference type="PANTHER" id="PTHR43194">
    <property type="entry name" value="HYDROLASE ALPHA/BETA FOLD FAMILY"/>
    <property type="match status" value="1"/>
</dbReference>
<keyword evidence="3" id="KW-1185">Reference proteome</keyword>
<dbReference type="PROSITE" id="PS51257">
    <property type="entry name" value="PROKAR_LIPOPROTEIN"/>
    <property type="match status" value="1"/>
</dbReference>
<evidence type="ECO:0000259" key="1">
    <source>
        <dbReference type="Pfam" id="PF00561"/>
    </source>
</evidence>
<organism evidence="2 3">
    <name type="scientific">Tranquillimonas alkanivorans</name>
    <dbReference type="NCBI Taxonomy" id="441119"/>
    <lineage>
        <taxon>Bacteria</taxon>
        <taxon>Pseudomonadati</taxon>
        <taxon>Pseudomonadota</taxon>
        <taxon>Alphaproteobacteria</taxon>
        <taxon>Rhodobacterales</taxon>
        <taxon>Roseobacteraceae</taxon>
        <taxon>Tranquillimonas</taxon>
    </lineage>
</organism>
<dbReference type="PRINTS" id="PR00111">
    <property type="entry name" value="ABHYDROLASE"/>
</dbReference>
<protein>
    <submittedName>
        <fullName evidence="2">Pimeloyl-ACP methyl ester carboxylesterase</fullName>
    </submittedName>
</protein>
<evidence type="ECO:0000313" key="3">
    <source>
        <dbReference type="Proteomes" id="UP000199356"/>
    </source>
</evidence>
<sequence>MTLSRLVASALLTAALLLGGCGMIVDGRADRREIAAHTRFPPGGAFTRVNGQRVHYVQRGTGPDLVLIHGASGNTRDFTYRFLDRLANRYRVTVFDRPGLGYTDRVSDEFGGPYNTRAESPAEQAAFLAAAAEGLGIEHPIVLGHSYGGTVALAWGLNHDPAALALLAPATHPWPGGLGWVYDLASSSFGGANVVPLATAFVGQKQIDTAVRAIFYPQEPPEGYSDYVGAQLTLRRGSFRANARQVNSLRPHVVEMSKRYAELDLPVEIVHGTADDIVPLKIHSARLAQDAPGATLTKLEGIGHMVHHVAPDPVEQAIDRAARRAGLR</sequence>
<dbReference type="OrthoDB" id="9815441at2"/>
<dbReference type="RefSeq" id="WP_093421819.1">
    <property type="nucleotide sequence ID" value="NZ_FOXA01000008.1"/>
</dbReference>
<dbReference type="Gene3D" id="3.40.50.1820">
    <property type="entry name" value="alpha/beta hydrolase"/>
    <property type="match status" value="1"/>
</dbReference>
<dbReference type="InterPro" id="IPR029058">
    <property type="entry name" value="AB_hydrolase_fold"/>
</dbReference>
<dbReference type="InterPro" id="IPR000073">
    <property type="entry name" value="AB_hydrolase_1"/>
</dbReference>
<reference evidence="2 3" key="1">
    <citation type="submission" date="2016-10" db="EMBL/GenBank/DDBJ databases">
        <authorList>
            <person name="de Groot N.N."/>
        </authorList>
    </citation>
    <scope>NUCLEOTIDE SEQUENCE [LARGE SCALE GENOMIC DNA]</scope>
    <source>
        <strain evidence="2 3">DSM 19547</strain>
    </source>
</reference>
<dbReference type="Proteomes" id="UP000199356">
    <property type="component" value="Unassembled WGS sequence"/>
</dbReference>
<accession>A0A1I5RA98</accession>
<dbReference type="Pfam" id="PF00561">
    <property type="entry name" value="Abhydrolase_1"/>
    <property type="match status" value="1"/>
</dbReference>
<evidence type="ECO:0000313" key="2">
    <source>
        <dbReference type="EMBL" id="SFP55267.1"/>
    </source>
</evidence>
<dbReference type="AlphaFoldDB" id="A0A1I5RA98"/>
<name>A0A1I5RA98_9RHOB</name>
<dbReference type="STRING" id="441119.SAMN04488047_10867"/>